<protein>
    <submittedName>
        <fullName evidence="3">Anti-sigma factor</fullName>
    </submittedName>
</protein>
<feature type="domain" description="Anti-sigma K factor RskA C-terminal" evidence="2">
    <location>
        <begin position="85"/>
        <end position="201"/>
    </location>
</feature>
<dbReference type="PANTHER" id="PTHR37461">
    <property type="entry name" value="ANTI-SIGMA-K FACTOR RSKA"/>
    <property type="match status" value="1"/>
</dbReference>
<organism evidence="3 4">
    <name type="scientific">Gemmobacter fulvus</name>
    <dbReference type="NCBI Taxonomy" id="2840474"/>
    <lineage>
        <taxon>Bacteria</taxon>
        <taxon>Pseudomonadati</taxon>
        <taxon>Pseudomonadota</taxon>
        <taxon>Alphaproteobacteria</taxon>
        <taxon>Rhodobacterales</taxon>
        <taxon>Paracoccaceae</taxon>
        <taxon>Gemmobacter</taxon>
    </lineage>
</organism>
<gene>
    <name evidence="3" type="ORF">KM031_01110</name>
</gene>
<dbReference type="GO" id="GO:0016989">
    <property type="term" value="F:sigma factor antagonist activity"/>
    <property type="evidence" value="ECO:0007669"/>
    <property type="project" value="TreeGrafter"/>
</dbReference>
<dbReference type="InterPro" id="IPR051474">
    <property type="entry name" value="Anti-sigma-K/W_factor"/>
</dbReference>
<evidence type="ECO:0000259" key="2">
    <source>
        <dbReference type="Pfam" id="PF10099"/>
    </source>
</evidence>
<keyword evidence="1" id="KW-1133">Transmembrane helix</keyword>
<keyword evidence="1" id="KW-0472">Membrane</keyword>
<dbReference type="Proteomes" id="UP000679352">
    <property type="component" value="Chromosome"/>
</dbReference>
<keyword evidence="1" id="KW-0812">Transmembrane</keyword>
<dbReference type="PANTHER" id="PTHR37461:SF1">
    <property type="entry name" value="ANTI-SIGMA-K FACTOR RSKA"/>
    <property type="match status" value="1"/>
</dbReference>
<feature type="transmembrane region" description="Helical" evidence="1">
    <location>
        <begin position="81"/>
        <end position="102"/>
    </location>
</feature>
<dbReference type="RefSeq" id="WP_215504200.1">
    <property type="nucleotide sequence ID" value="NZ_CP076361.1"/>
</dbReference>
<dbReference type="AlphaFoldDB" id="A0A975P6Z7"/>
<dbReference type="InterPro" id="IPR018764">
    <property type="entry name" value="RskA_C"/>
</dbReference>
<accession>A0A975P6Z7</accession>
<dbReference type="KEGG" id="gfu:KM031_01110"/>
<dbReference type="GO" id="GO:0006417">
    <property type="term" value="P:regulation of translation"/>
    <property type="evidence" value="ECO:0007669"/>
    <property type="project" value="TreeGrafter"/>
</dbReference>
<evidence type="ECO:0000313" key="4">
    <source>
        <dbReference type="Proteomes" id="UP000679352"/>
    </source>
</evidence>
<keyword evidence="4" id="KW-1185">Reference proteome</keyword>
<dbReference type="GO" id="GO:0005886">
    <property type="term" value="C:plasma membrane"/>
    <property type="evidence" value="ECO:0007669"/>
    <property type="project" value="InterPro"/>
</dbReference>
<dbReference type="EMBL" id="CP076361">
    <property type="protein sequence ID" value="QWK90552.1"/>
    <property type="molecule type" value="Genomic_DNA"/>
</dbReference>
<sequence length="209" mass="21934">MSLPDDLDLAGEYVLGTLPLPDRLAFETRLKSDAGLALAVADWEMRLEGLNEFYAESPAPDLLPRIEARLFARPARVSRGWFGWLAGAATAAMLALTTVALLPPPAPPVVATLGSTDAPLRFEAHYDGTALIVQRVAGALPAQDQSHELWIIAPEATPVSLGLIGDTPLRVPYPEPPPGWVLAVTVEPAGGAPQGLPTGPIVASGEISL</sequence>
<proteinExistence type="predicted"/>
<evidence type="ECO:0000313" key="3">
    <source>
        <dbReference type="EMBL" id="QWK90552.1"/>
    </source>
</evidence>
<evidence type="ECO:0000256" key="1">
    <source>
        <dbReference type="SAM" id="Phobius"/>
    </source>
</evidence>
<name>A0A975P6Z7_9RHOB</name>
<reference evidence="3" key="1">
    <citation type="submission" date="2021-06" db="EMBL/GenBank/DDBJ databases">
        <title>Direct submission.</title>
        <authorList>
            <person name="Lee C.-S."/>
            <person name="Jin L."/>
        </authorList>
    </citation>
    <scope>NUCLEOTIDE SEQUENCE</scope>
    <source>
        <strain evidence="3">Con5</strain>
    </source>
</reference>
<dbReference type="Pfam" id="PF10099">
    <property type="entry name" value="RskA_C"/>
    <property type="match status" value="1"/>
</dbReference>